<dbReference type="PANTHER" id="PTHR11439:SF517">
    <property type="entry name" value="CYSTEINE-RICH RLK (RECEPTOR-LIKE PROTEIN KINASE) 8"/>
    <property type="match status" value="1"/>
</dbReference>
<sequence>MEQAVLPQGYKPIVKWVYKEKKNAKGKVERYKARLVEKGYSQREGIDYEEVFSLVSRLETVRLIISLATQNRWKINQMDVKSAFLNGFLKEEVYIEQPLGYEVKGHEEKVLKCPYEHALYIKIKNEDILIVCLYVDDLIFTGSNSSMFEELKKDMAKEFEMTNIGLMSYYLDIEVKQEDKGIFITQEDYAKEVLKKFNMDDSNLVSTPLEYGTKLSKHDERGKVDPTLFKSLVESLHYLTCTRPNILYAVS</sequence>
<accession>A0A803PC26</accession>
<evidence type="ECO:0000259" key="1">
    <source>
        <dbReference type="Pfam" id="PF07727"/>
    </source>
</evidence>
<name>A0A803PC26_CANSA</name>
<dbReference type="Pfam" id="PF07727">
    <property type="entry name" value="RVT_2"/>
    <property type="match status" value="2"/>
</dbReference>
<dbReference type="SUPFAM" id="SSF56672">
    <property type="entry name" value="DNA/RNA polymerases"/>
    <property type="match status" value="1"/>
</dbReference>
<dbReference type="EMBL" id="UZAU01000376">
    <property type="status" value="NOT_ANNOTATED_CDS"/>
    <property type="molecule type" value="Genomic_DNA"/>
</dbReference>
<dbReference type="Gramene" id="evm.model.04.1184">
    <property type="protein sequence ID" value="cds.evm.model.04.1184"/>
    <property type="gene ID" value="evm.TU.04.1184"/>
</dbReference>
<dbReference type="EnsemblPlants" id="evm.model.04.1184">
    <property type="protein sequence ID" value="cds.evm.model.04.1184"/>
    <property type="gene ID" value="evm.TU.04.1184"/>
</dbReference>
<dbReference type="AlphaFoldDB" id="A0A803PC26"/>
<evidence type="ECO:0000313" key="3">
    <source>
        <dbReference type="Proteomes" id="UP000596661"/>
    </source>
</evidence>
<dbReference type="Proteomes" id="UP000596661">
    <property type="component" value="Chromosome 4"/>
</dbReference>
<keyword evidence="3" id="KW-1185">Reference proteome</keyword>
<reference evidence="2" key="2">
    <citation type="submission" date="2021-03" db="UniProtKB">
        <authorList>
            <consortium name="EnsemblPlants"/>
        </authorList>
    </citation>
    <scope>IDENTIFICATION</scope>
</reference>
<dbReference type="InterPro" id="IPR043502">
    <property type="entry name" value="DNA/RNA_pol_sf"/>
</dbReference>
<proteinExistence type="predicted"/>
<protein>
    <recommendedName>
        <fullName evidence="1">Reverse transcriptase Ty1/copia-type domain-containing protein</fullName>
    </recommendedName>
</protein>
<dbReference type="OMA" id="IERNRTW"/>
<dbReference type="InterPro" id="IPR013103">
    <property type="entry name" value="RVT_2"/>
</dbReference>
<evidence type="ECO:0000313" key="2">
    <source>
        <dbReference type="EnsemblPlants" id="cds.evm.model.04.1184"/>
    </source>
</evidence>
<reference evidence="2" key="1">
    <citation type="submission" date="2018-11" db="EMBL/GenBank/DDBJ databases">
        <authorList>
            <person name="Grassa J C."/>
        </authorList>
    </citation>
    <scope>NUCLEOTIDE SEQUENCE [LARGE SCALE GENOMIC DNA]</scope>
</reference>
<organism evidence="2 3">
    <name type="scientific">Cannabis sativa</name>
    <name type="common">Hemp</name>
    <name type="synonym">Marijuana</name>
    <dbReference type="NCBI Taxonomy" id="3483"/>
    <lineage>
        <taxon>Eukaryota</taxon>
        <taxon>Viridiplantae</taxon>
        <taxon>Streptophyta</taxon>
        <taxon>Embryophyta</taxon>
        <taxon>Tracheophyta</taxon>
        <taxon>Spermatophyta</taxon>
        <taxon>Magnoliopsida</taxon>
        <taxon>eudicotyledons</taxon>
        <taxon>Gunneridae</taxon>
        <taxon>Pentapetalae</taxon>
        <taxon>rosids</taxon>
        <taxon>fabids</taxon>
        <taxon>Rosales</taxon>
        <taxon>Cannabaceae</taxon>
        <taxon>Cannabis</taxon>
    </lineage>
</organism>
<feature type="domain" description="Reverse transcriptase Ty1/copia-type" evidence="1">
    <location>
        <begin position="114"/>
        <end position="210"/>
    </location>
</feature>
<dbReference type="PANTHER" id="PTHR11439">
    <property type="entry name" value="GAG-POL-RELATED RETROTRANSPOSON"/>
    <property type="match status" value="1"/>
</dbReference>
<feature type="domain" description="Reverse transcriptase Ty1/copia-type" evidence="1">
    <location>
        <begin position="6"/>
        <end position="112"/>
    </location>
</feature>